<organism evidence="2 3">
    <name type="scientific">Prochlorothrix hollandica PCC 9006 = CALU 1027</name>
    <dbReference type="NCBI Taxonomy" id="317619"/>
    <lineage>
        <taxon>Bacteria</taxon>
        <taxon>Bacillati</taxon>
        <taxon>Cyanobacteriota</taxon>
        <taxon>Cyanophyceae</taxon>
        <taxon>Prochlorotrichales</taxon>
        <taxon>Prochlorotrichaceae</taxon>
        <taxon>Prochlorothrix</taxon>
    </lineage>
</organism>
<dbReference type="OrthoDB" id="581861at2"/>
<reference evidence="2" key="1">
    <citation type="submission" date="2012-04" db="EMBL/GenBank/DDBJ databases">
        <authorList>
            <person name="Borisov I.G."/>
            <person name="Ivanikova N.V."/>
            <person name="Pinevich A.V."/>
        </authorList>
    </citation>
    <scope>NUCLEOTIDE SEQUENCE</scope>
    <source>
        <strain evidence="2">CALU 1027</strain>
    </source>
</reference>
<evidence type="ECO:0000313" key="2">
    <source>
        <dbReference type="EMBL" id="KKJ01032.1"/>
    </source>
</evidence>
<gene>
    <name evidence="2" type="ORF">PROH_00975</name>
</gene>
<comment type="caution">
    <text evidence="2">The sequence shown here is derived from an EMBL/GenBank/DDBJ whole genome shotgun (WGS) entry which is preliminary data.</text>
</comment>
<dbReference type="RefSeq" id="WP_017713575.1">
    <property type="nucleotide sequence ID" value="NZ_KB235941.1"/>
</dbReference>
<dbReference type="AlphaFoldDB" id="A0A0M2Q354"/>
<accession>A0A0M2Q354</accession>
<evidence type="ECO:0000256" key="1">
    <source>
        <dbReference type="SAM" id="MobiDB-lite"/>
    </source>
</evidence>
<feature type="compositionally biased region" description="Low complexity" evidence="1">
    <location>
        <begin position="170"/>
        <end position="189"/>
    </location>
</feature>
<dbReference type="eggNOG" id="COG2982">
    <property type="taxonomic scope" value="Bacteria"/>
</dbReference>
<feature type="compositionally biased region" description="Pro residues" evidence="1">
    <location>
        <begin position="153"/>
        <end position="169"/>
    </location>
</feature>
<keyword evidence="3" id="KW-1185">Reference proteome</keyword>
<proteinExistence type="predicted"/>
<name>A0A0M2Q354_PROHO</name>
<protein>
    <submittedName>
        <fullName evidence="2">Uncharacterized protein</fullName>
    </submittedName>
</protein>
<feature type="region of interest" description="Disordered" evidence="1">
    <location>
        <begin position="148"/>
        <end position="191"/>
    </location>
</feature>
<sequence length="289" mass="30494">MTSLASPLSLSTIVGAALASGVILGGGYWFADRSLDRQVEQRLEQAVTTATGANADCAQANAQFFSPNIQFQDCQLDNLEGFASAYLLKVQTVDLESSSLLASTVVLDRLTLNGVDLHLDIKADLSLQNLLNPKAFLPINLGEALASLGRSSPNPPPASAPGDPSPTDPVAPTAAPTPANQPTDPAAATNGTPQFAITQLQIQNITATLQIQAPLLSRSRQFQLDDITLTDVTSENLEQQIFAALQEELSAEVQALLGTEAADLGKQALQLLLPLLQRSLQAYLLGLPF</sequence>
<dbReference type="Proteomes" id="UP000034681">
    <property type="component" value="Unassembled WGS sequence"/>
</dbReference>
<evidence type="ECO:0000313" key="3">
    <source>
        <dbReference type="Proteomes" id="UP000034681"/>
    </source>
</evidence>
<dbReference type="EMBL" id="AJTX02000002">
    <property type="protein sequence ID" value="KKJ01032.1"/>
    <property type="molecule type" value="Genomic_DNA"/>
</dbReference>